<dbReference type="EMBL" id="BK015290">
    <property type="protein sequence ID" value="DAD99640.1"/>
    <property type="molecule type" value="Genomic_DNA"/>
</dbReference>
<dbReference type="Pfam" id="PF06114">
    <property type="entry name" value="Peptidase_M78"/>
    <property type="match status" value="1"/>
</dbReference>
<feature type="domain" description="IrrE N-terminal-like" evidence="1">
    <location>
        <begin position="16"/>
        <end position="124"/>
    </location>
</feature>
<evidence type="ECO:0000313" key="2">
    <source>
        <dbReference type="EMBL" id="DAD99640.1"/>
    </source>
</evidence>
<evidence type="ECO:0000259" key="1">
    <source>
        <dbReference type="Pfam" id="PF06114"/>
    </source>
</evidence>
<reference evidence="2" key="1">
    <citation type="journal article" date="2021" name="Proc. Natl. Acad. Sci. U.S.A.">
        <title>A Catalog of Tens of Thousands of Viruses from Human Metagenomes Reveals Hidden Associations with Chronic Diseases.</title>
        <authorList>
            <person name="Tisza M.J."/>
            <person name="Buck C.B."/>
        </authorList>
    </citation>
    <scope>NUCLEOTIDE SEQUENCE</scope>
    <source>
        <strain evidence="2">Ct6bb17</strain>
    </source>
</reference>
<name>A0A8S5NZM3_9CAUD</name>
<proteinExistence type="predicted"/>
<organism evidence="2">
    <name type="scientific">Siphoviridae sp. ct6bb17</name>
    <dbReference type="NCBI Taxonomy" id="2825345"/>
    <lineage>
        <taxon>Viruses</taxon>
        <taxon>Duplodnaviria</taxon>
        <taxon>Heunggongvirae</taxon>
        <taxon>Uroviricota</taxon>
        <taxon>Caudoviricetes</taxon>
    </lineage>
</organism>
<protein>
    <submittedName>
        <fullName evidence="2">IrrE protein</fullName>
    </submittedName>
</protein>
<dbReference type="InterPro" id="IPR010359">
    <property type="entry name" value="IrrE_HExxH"/>
</dbReference>
<sequence length="157" mass="18080">MNELTKYEEIINEFYQDVDVVEYDFRSDNIKGLYSDGVIAINNKLTTLEKTGTVAEEIGHHFTSHGDILDISSVSNQKQELKARMWGYNKLIGLQGLVSAFEHHCKNIFDVADYLNVTVNYLKEAIRAYQNKYGNYVELDNYTIHFNYPSVGIIKKV</sequence>
<accession>A0A8S5NZM3</accession>